<evidence type="ECO:0000313" key="2">
    <source>
        <dbReference type="EMBL" id="SFC78624.1"/>
    </source>
</evidence>
<dbReference type="Proteomes" id="UP000198598">
    <property type="component" value="Unassembled WGS sequence"/>
</dbReference>
<dbReference type="STRING" id="662367.SAMN05216167_102407"/>
<dbReference type="Pfam" id="PF05685">
    <property type="entry name" value="Uma2"/>
    <property type="match status" value="1"/>
</dbReference>
<feature type="domain" description="Putative restriction endonuclease" evidence="1">
    <location>
        <begin position="18"/>
        <end position="186"/>
    </location>
</feature>
<sequence>MMFPLNPTTRRDDRLTDDEFYAFCQANPSLRIEREADGQIIFEMPTNTRTGLRNADLITEVVLWNRKTKSGLVADSSAGFTLPDTSVRAPDVSWISHDRWDALSEKDQDKFAKICPDFVIELMSDSDEKYTLPTKMEKYLQNGVRLGWVIDPFTQQTTIYRPDREPEIKAFADELSGDDVLSGFIVRLSDLL</sequence>
<keyword evidence="2" id="KW-0540">Nuclease</keyword>
<dbReference type="AlphaFoldDB" id="A0A1I1LZT5"/>
<keyword evidence="3" id="KW-1185">Reference proteome</keyword>
<dbReference type="PANTHER" id="PTHR34107:SF1">
    <property type="entry name" value="SLL0198 PROTEIN"/>
    <property type="match status" value="1"/>
</dbReference>
<dbReference type="Gene3D" id="3.90.1570.10">
    <property type="entry name" value="tt1808, chain A"/>
    <property type="match status" value="1"/>
</dbReference>
<evidence type="ECO:0000259" key="1">
    <source>
        <dbReference type="Pfam" id="PF05685"/>
    </source>
</evidence>
<protein>
    <submittedName>
        <fullName evidence="2">Endonuclease, Uma2 family (Restriction endonuclease fold)</fullName>
    </submittedName>
</protein>
<keyword evidence="2" id="KW-0378">Hydrolase</keyword>
<dbReference type="InterPro" id="IPR012296">
    <property type="entry name" value="Nuclease_put_TT1808"/>
</dbReference>
<organism evidence="2 3">
    <name type="scientific">Spirosoma endophyticum</name>
    <dbReference type="NCBI Taxonomy" id="662367"/>
    <lineage>
        <taxon>Bacteria</taxon>
        <taxon>Pseudomonadati</taxon>
        <taxon>Bacteroidota</taxon>
        <taxon>Cytophagia</taxon>
        <taxon>Cytophagales</taxon>
        <taxon>Cytophagaceae</taxon>
        <taxon>Spirosoma</taxon>
    </lineage>
</organism>
<reference evidence="2 3" key="1">
    <citation type="submission" date="2016-10" db="EMBL/GenBank/DDBJ databases">
        <authorList>
            <person name="de Groot N.N."/>
        </authorList>
    </citation>
    <scope>NUCLEOTIDE SEQUENCE [LARGE SCALE GENOMIC DNA]</scope>
    <source>
        <strain evidence="2 3">DSM 26130</strain>
    </source>
</reference>
<evidence type="ECO:0000313" key="3">
    <source>
        <dbReference type="Proteomes" id="UP000198598"/>
    </source>
</evidence>
<dbReference type="PANTHER" id="PTHR34107">
    <property type="entry name" value="SLL0198 PROTEIN-RELATED"/>
    <property type="match status" value="1"/>
</dbReference>
<dbReference type="RefSeq" id="WP_093824373.1">
    <property type="nucleotide sequence ID" value="NZ_FOLQ01000002.1"/>
</dbReference>
<dbReference type="EMBL" id="FOLQ01000002">
    <property type="protein sequence ID" value="SFC78624.1"/>
    <property type="molecule type" value="Genomic_DNA"/>
</dbReference>
<dbReference type="GO" id="GO:0004519">
    <property type="term" value="F:endonuclease activity"/>
    <property type="evidence" value="ECO:0007669"/>
    <property type="project" value="UniProtKB-KW"/>
</dbReference>
<proteinExistence type="predicted"/>
<keyword evidence="2" id="KW-0255">Endonuclease</keyword>
<dbReference type="InterPro" id="IPR008538">
    <property type="entry name" value="Uma2"/>
</dbReference>
<dbReference type="OrthoDB" id="9799703at2"/>
<name>A0A1I1LZT5_9BACT</name>
<accession>A0A1I1LZT5</accession>
<gene>
    <name evidence="2" type="ORF">SAMN05216167_102407</name>
</gene>
<dbReference type="CDD" id="cd06260">
    <property type="entry name" value="DUF820-like"/>
    <property type="match status" value="1"/>
</dbReference>
<dbReference type="SUPFAM" id="SSF52980">
    <property type="entry name" value="Restriction endonuclease-like"/>
    <property type="match status" value="1"/>
</dbReference>
<dbReference type="InterPro" id="IPR011335">
    <property type="entry name" value="Restrct_endonuc-II-like"/>
</dbReference>